<dbReference type="InterPro" id="IPR020846">
    <property type="entry name" value="MFS_dom"/>
</dbReference>
<feature type="transmembrane region" description="Helical" evidence="10">
    <location>
        <begin position="158"/>
        <end position="182"/>
    </location>
</feature>
<feature type="transmembrane region" description="Helical" evidence="10">
    <location>
        <begin position="58"/>
        <end position="76"/>
    </location>
</feature>
<feature type="transmembrane region" description="Helical" evidence="10">
    <location>
        <begin position="231"/>
        <end position="252"/>
    </location>
</feature>
<evidence type="ECO:0000256" key="10">
    <source>
        <dbReference type="SAM" id="Phobius"/>
    </source>
</evidence>
<keyword evidence="6 10" id="KW-1133">Transmembrane helix</keyword>
<sequence length="435" mass="48226">MYSYAFFHATRKTFSNIKTTISSEWTPQFCNATEPCLRPEKIWMERHLFDSSSDAEPFLGWLDSTFLISYAVVSSCSKQWIIMTYCNKVFDMRKVLSLGMCLSAVVVFVFGCLTEWIHLYSQPFYVVLFVLNGLLQSTGWPCVVAIMGNWFGKSTRGLVLGAWSACASVGNIIGALLVSQVLDYGYEYAFLVTSAVLFAGGIINFFSLVPSPKETRPQAISFFQAVCLPGVIPYSLSYACLKLVNYSFFFWLPFYLHSQYGWKETVADEISIYYDVGGIIGGMIGGYLSDRMKKRAPTVVTMLLLALPSLWGYSASPNNKTINAVLMAVAGFFIGGPANLISSAISADLGRQNLIKGNSEALSTVTGIVDGTGSVGASVGQVGAQNCYMLHLDWHWVFYFFILMNMPIPYGTVHICYNKDKDISLPLILSKYYSV</sequence>
<dbReference type="AlphaFoldDB" id="C3ZA93"/>
<comment type="similarity">
    <text evidence="2">Belongs to the major facilitator superfamily. Organophosphate:Pi antiporter (OPA) (TC 2.A.1.4) family.</text>
</comment>
<dbReference type="InterPro" id="IPR000849">
    <property type="entry name" value="Sugar_P_transporter"/>
</dbReference>
<keyword evidence="3" id="KW-0813">Transport</keyword>
<keyword evidence="7 10" id="KW-0472">Membrane</keyword>
<dbReference type="GO" id="GO:0022857">
    <property type="term" value="F:transmembrane transporter activity"/>
    <property type="evidence" value="ECO:0007669"/>
    <property type="project" value="InterPro"/>
</dbReference>
<evidence type="ECO:0000256" key="5">
    <source>
        <dbReference type="ARBA" id="ARBA00022692"/>
    </source>
</evidence>
<feature type="transmembrane region" description="Helical" evidence="10">
    <location>
        <begin position="321"/>
        <end position="341"/>
    </location>
</feature>
<comment type="subcellular location">
    <subcellularLocation>
        <location evidence="1">Membrane</location>
        <topology evidence="1">Multi-pass membrane protein</topology>
    </subcellularLocation>
</comment>
<evidence type="ECO:0000256" key="8">
    <source>
        <dbReference type="ARBA" id="ARBA00041091"/>
    </source>
</evidence>
<dbReference type="InParanoid" id="C3ZA93"/>
<dbReference type="FunCoup" id="C3ZA93">
    <property type="interactions" value="91"/>
</dbReference>
<dbReference type="GO" id="GO:0016020">
    <property type="term" value="C:membrane"/>
    <property type="evidence" value="ECO:0007669"/>
    <property type="project" value="UniProtKB-SubCell"/>
</dbReference>
<keyword evidence="4" id="KW-0762">Sugar transport</keyword>
<evidence type="ECO:0000256" key="3">
    <source>
        <dbReference type="ARBA" id="ARBA00022448"/>
    </source>
</evidence>
<feature type="transmembrane region" description="Helical" evidence="10">
    <location>
        <begin position="272"/>
        <end position="289"/>
    </location>
</feature>
<gene>
    <name evidence="12" type="ORF">BRAFLDRAFT_59797</name>
</gene>
<evidence type="ECO:0000256" key="6">
    <source>
        <dbReference type="ARBA" id="ARBA00022989"/>
    </source>
</evidence>
<organism>
    <name type="scientific">Branchiostoma floridae</name>
    <name type="common">Florida lancelet</name>
    <name type="synonym">Amphioxus</name>
    <dbReference type="NCBI Taxonomy" id="7739"/>
    <lineage>
        <taxon>Eukaryota</taxon>
        <taxon>Metazoa</taxon>
        <taxon>Chordata</taxon>
        <taxon>Cephalochordata</taxon>
        <taxon>Leptocardii</taxon>
        <taxon>Amphioxiformes</taxon>
        <taxon>Branchiostomatidae</taxon>
        <taxon>Branchiostoma</taxon>
    </lineage>
</organism>
<evidence type="ECO:0000256" key="4">
    <source>
        <dbReference type="ARBA" id="ARBA00022597"/>
    </source>
</evidence>
<name>C3ZA93_BRAFL</name>
<accession>C3ZA93</accession>
<dbReference type="SUPFAM" id="SSF103473">
    <property type="entry name" value="MFS general substrate transporter"/>
    <property type="match status" value="1"/>
</dbReference>
<proteinExistence type="inferred from homology"/>
<dbReference type="PANTHER" id="PTHR43184">
    <property type="entry name" value="MAJOR FACILITATOR SUPERFAMILY TRANSPORTER 16, ISOFORM B"/>
    <property type="match status" value="1"/>
</dbReference>
<reference evidence="12" key="1">
    <citation type="journal article" date="2008" name="Nature">
        <title>The amphioxus genome and the evolution of the chordate karyotype.</title>
        <authorList>
            <consortium name="US DOE Joint Genome Institute (JGI-PGF)"/>
            <person name="Putnam N.H."/>
            <person name="Butts T."/>
            <person name="Ferrier D.E.K."/>
            <person name="Furlong R.F."/>
            <person name="Hellsten U."/>
            <person name="Kawashima T."/>
            <person name="Robinson-Rechavi M."/>
            <person name="Shoguchi E."/>
            <person name="Terry A."/>
            <person name="Yu J.-K."/>
            <person name="Benito-Gutierrez E.L."/>
            <person name="Dubchak I."/>
            <person name="Garcia-Fernandez J."/>
            <person name="Gibson-Brown J.J."/>
            <person name="Grigoriev I.V."/>
            <person name="Horton A.C."/>
            <person name="de Jong P.J."/>
            <person name="Jurka J."/>
            <person name="Kapitonov V.V."/>
            <person name="Kohara Y."/>
            <person name="Kuroki Y."/>
            <person name="Lindquist E."/>
            <person name="Lucas S."/>
            <person name="Osoegawa K."/>
            <person name="Pennacchio L.A."/>
            <person name="Salamov A.A."/>
            <person name="Satou Y."/>
            <person name="Sauka-Spengler T."/>
            <person name="Schmutz J."/>
            <person name="Shin-I T."/>
            <person name="Toyoda A."/>
            <person name="Bronner-Fraser M."/>
            <person name="Fujiyama A."/>
            <person name="Holland L.Z."/>
            <person name="Holland P.W.H."/>
            <person name="Satoh N."/>
            <person name="Rokhsar D.S."/>
        </authorList>
    </citation>
    <scope>NUCLEOTIDE SEQUENCE [LARGE SCALE GENOMIC DNA]</scope>
    <source>
        <strain evidence="12">S238N-H82</strain>
        <tissue evidence="12">Testes</tissue>
    </source>
</reference>
<dbReference type="Gene3D" id="1.20.1250.20">
    <property type="entry name" value="MFS general substrate transporter like domains"/>
    <property type="match status" value="2"/>
</dbReference>
<evidence type="ECO:0000259" key="11">
    <source>
        <dbReference type="PROSITE" id="PS50850"/>
    </source>
</evidence>
<evidence type="ECO:0000313" key="12">
    <source>
        <dbReference type="EMBL" id="EEN50486.1"/>
    </source>
</evidence>
<dbReference type="InterPro" id="IPR036259">
    <property type="entry name" value="MFS_trans_sf"/>
</dbReference>
<feature type="transmembrane region" description="Helical" evidence="10">
    <location>
        <begin position="124"/>
        <end position="146"/>
    </location>
</feature>
<dbReference type="Pfam" id="PF07690">
    <property type="entry name" value="MFS_1"/>
    <property type="match status" value="1"/>
</dbReference>
<dbReference type="PANTHER" id="PTHR43184:SF12">
    <property type="entry name" value="SUGAR PHOSPHATE EXCHANGER 3"/>
    <property type="match status" value="1"/>
</dbReference>
<dbReference type="EMBL" id="GG666602">
    <property type="protein sequence ID" value="EEN50486.1"/>
    <property type="molecule type" value="Genomic_DNA"/>
</dbReference>
<keyword evidence="5 10" id="KW-0812">Transmembrane</keyword>
<dbReference type="eggNOG" id="KOG2533">
    <property type="taxonomic scope" value="Eukaryota"/>
</dbReference>
<evidence type="ECO:0000256" key="7">
    <source>
        <dbReference type="ARBA" id="ARBA00023136"/>
    </source>
</evidence>
<protein>
    <recommendedName>
        <fullName evidence="8">Sugar phosphate exchanger 3</fullName>
    </recommendedName>
    <alternativeName>
        <fullName evidence="9">Solute carrier family 37 member 3</fullName>
    </alternativeName>
</protein>
<evidence type="ECO:0000256" key="9">
    <source>
        <dbReference type="ARBA" id="ARBA00042039"/>
    </source>
</evidence>
<feature type="domain" description="Major facilitator superfamily (MFS) profile" evidence="11">
    <location>
        <begin position="1"/>
        <end position="435"/>
    </location>
</feature>
<dbReference type="PIRSF" id="PIRSF002808">
    <property type="entry name" value="Hexose_phosphate_transp"/>
    <property type="match status" value="1"/>
</dbReference>
<feature type="transmembrane region" description="Helical" evidence="10">
    <location>
        <begin position="188"/>
        <end position="210"/>
    </location>
</feature>
<feature type="transmembrane region" description="Helical" evidence="10">
    <location>
        <begin position="96"/>
        <end position="118"/>
    </location>
</feature>
<evidence type="ECO:0000256" key="1">
    <source>
        <dbReference type="ARBA" id="ARBA00004141"/>
    </source>
</evidence>
<feature type="transmembrane region" description="Helical" evidence="10">
    <location>
        <begin position="296"/>
        <end position="315"/>
    </location>
</feature>
<dbReference type="PROSITE" id="PS50850">
    <property type="entry name" value="MFS"/>
    <property type="match status" value="1"/>
</dbReference>
<dbReference type="InterPro" id="IPR011701">
    <property type="entry name" value="MFS"/>
</dbReference>
<evidence type="ECO:0000256" key="2">
    <source>
        <dbReference type="ARBA" id="ARBA00009598"/>
    </source>
</evidence>